<proteinExistence type="predicted"/>
<name>A0A937VY66_UNCTE</name>
<evidence type="ECO:0000313" key="1">
    <source>
        <dbReference type="EMBL" id="MBM3223236.1"/>
    </source>
</evidence>
<dbReference type="Gene3D" id="3.40.50.150">
    <property type="entry name" value="Vaccinia Virus protein VP39"/>
    <property type="match status" value="1"/>
</dbReference>
<dbReference type="Proteomes" id="UP000712673">
    <property type="component" value="Unassembled WGS sequence"/>
</dbReference>
<accession>A0A937VY66</accession>
<dbReference type="AlphaFoldDB" id="A0A937VY66"/>
<organism evidence="1 2">
    <name type="scientific">Tectimicrobiota bacterium</name>
    <dbReference type="NCBI Taxonomy" id="2528274"/>
    <lineage>
        <taxon>Bacteria</taxon>
        <taxon>Pseudomonadati</taxon>
        <taxon>Nitrospinota/Tectimicrobiota group</taxon>
        <taxon>Candidatus Tectimicrobiota</taxon>
    </lineage>
</organism>
<evidence type="ECO:0000313" key="2">
    <source>
        <dbReference type="Proteomes" id="UP000712673"/>
    </source>
</evidence>
<protein>
    <submittedName>
        <fullName evidence="1">Uncharacterized protein</fullName>
    </submittedName>
</protein>
<reference evidence="1" key="1">
    <citation type="submission" date="2019-03" db="EMBL/GenBank/DDBJ databases">
        <title>Lake Tanganyika Metagenome-Assembled Genomes (MAGs).</title>
        <authorList>
            <person name="Tran P."/>
        </authorList>
    </citation>
    <scope>NUCLEOTIDE SEQUENCE</scope>
    <source>
        <strain evidence="1">K_DeepCast_65m_m2_066</strain>
    </source>
</reference>
<gene>
    <name evidence="1" type="ORF">FJZ47_05450</name>
</gene>
<dbReference type="InterPro" id="IPR029063">
    <property type="entry name" value="SAM-dependent_MTases_sf"/>
</dbReference>
<comment type="caution">
    <text evidence="1">The sequence shown here is derived from an EMBL/GenBank/DDBJ whole genome shotgun (WGS) entry which is preliminary data.</text>
</comment>
<dbReference type="EMBL" id="VGLS01000114">
    <property type="protein sequence ID" value="MBM3223236.1"/>
    <property type="molecule type" value="Genomic_DNA"/>
</dbReference>
<sequence>MREFFCSGYPAMQSLQYNLALATNAGYRVLTTHTLPPETWVEGYYDVLEPRAQVLVDYPDASVRAMAVETLAEIDIFRRSEASYGYVFYVLQRP</sequence>